<evidence type="ECO:0000313" key="3">
    <source>
        <dbReference type="Proteomes" id="UP001202052"/>
    </source>
</evidence>
<name>A0ABT0NNN6_9ACTN</name>
<dbReference type="EMBL" id="JAMCCK010000009">
    <property type="protein sequence ID" value="MCL3993063.1"/>
    <property type="molecule type" value="Genomic_DNA"/>
</dbReference>
<accession>A0ABT0NNN6</accession>
<sequence length="157" mass="16505">MDRNGSPAGHHPPAGAHTYQMPLPRLTLTPDGGHGPLDGAWWPRCDALELELPALAGALAAGLGTVVHVTVDTAAWPDVPHRVPAPGHLILVSLSAVDTEAHTILLDTGTGEQRELLVVPPGEPADAARWLLTTAADPWNALSAPHMLAFADATWER</sequence>
<dbReference type="RefSeq" id="WP_249457666.1">
    <property type="nucleotide sequence ID" value="NZ_JAMCCK010000009.1"/>
</dbReference>
<protein>
    <submittedName>
        <fullName evidence="2">DUF5994 family protein</fullName>
    </submittedName>
</protein>
<dbReference type="Proteomes" id="UP001202052">
    <property type="component" value="Unassembled WGS sequence"/>
</dbReference>
<dbReference type="InterPro" id="IPR046036">
    <property type="entry name" value="DUF5994"/>
</dbReference>
<dbReference type="Pfam" id="PF19457">
    <property type="entry name" value="DUF5994"/>
    <property type="match status" value="1"/>
</dbReference>
<evidence type="ECO:0000256" key="1">
    <source>
        <dbReference type="SAM" id="MobiDB-lite"/>
    </source>
</evidence>
<organism evidence="2 3">
    <name type="scientific">Streptomyces lavenduligriseus</name>
    <dbReference type="NCBI Taxonomy" id="67315"/>
    <lineage>
        <taxon>Bacteria</taxon>
        <taxon>Bacillati</taxon>
        <taxon>Actinomycetota</taxon>
        <taxon>Actinomycetes</taxon>
        <taxon>Kitasatosporales</taxon>
        <taxon>Streptomycetaceae</taxon>
        <taxon>Streptomyces</taxon>
    </lineage>
</organism>
<evidence type="ECO:0000313" key="2">
    <source>
        <dbReference type="EMBL" id="MCL3993063.1"/>
    </source>
</evidence>
<feature type="region of interest" description="Disordered" evidence="1">
    <location>
        <begin position="1"/>
        <end position="30"/>
    </location>
</feature>
<proteinExistence type="predicted"/>
<keyword evidence="3" id="KW-1185">Reference proteome</keyword>
<comment type="caution">
    <text evidence="2">The sequence shown here is derived from an EMBL/GenBank/DDBJ whole genome shotgun (WGS) entry which is preliminary data.</text>
</comment>
<reference evidence="2 3" key="1">
    <citation type="submission" date="2022-05" db="EMBL/GenBank/DDBJ databases">
        <title>Genome Resource of Streptomyces lavenduligriseus GA1-1, a Strain with Broad-Spectrum Antifungal Activity against Phytopathogenic Fungi.</title>
        <authorList>
            <person name="Qi D."/>
        </authorList>
    </citation>
    <scope>NUCLEOTIDE SEQUENCE [LARGE SCALE GENOMIC DNA]</scope>
    <source>
        <strain evidence="2 3">GA1-1</strain>
    </source>
</reference>
<gene>
    <name evidence="2" type="ORF">M4438_05935</name>
</gene>